<keyword evidence="1" id="KW-0472">Membrane</keyword>
<dbReference type="PANTHER" id="PTHR40465">
    <property type="entry name" value="CHROMOSOME 1, WHOLE GENOME SHOTGUN SEQUENCE"/>
    <property type="match status" value="1"/>
</dbReference>
<keyword evidence="3" id="KW-1185">Reference proteome</keyword>
<evidence type="ECO:0000256" key="1">
    <source>
        <dbReference type="SAM" id="Phobius"/>
    </source>
</evidence>
<protein>
    <recommendedName>
        <fullName evidence="4">Transmembrane protein</fullName>
    </recommendedName>
</protein>
<name>A0A5C2RVS2_9APHY</name>
<dbReference type="EMBL" id="ML122301">
    <property type="protein sequence ID" value="RPD54850.1"/>
    <property type="molecule type" value="Genomic_DNA"/>
</dbReference>
<gene>
    <name evidence="2" type="ORF">L227DRAFT_580210</name>
</gene>
<evidence type="ECO:0008006" key="4">
    <source>
        <dbReference type="Google" id="ProtNLM"/>
    </source>
</evidence>
<reference evidence="2" key="1">
    <citation type="journal article" date="2018" name="Genome Biol. Evol.">
        <title>Genomics and development of Lentinus tigrinus, a white-rot wood-decaying mushroom with dimorphic fruiting bodies.</title>
        <authorList>
            <person name="Wu B."/>
            <person name="Xu Z."/>
            <person name="Knudson A."/>
            <person name="Carlson A."/>
            <person name="Chen N."/>
            <person name="Kovaka S."/>
            <person name="LaButti K."/>
            <person name="Lipzen A."/>
            <person name="Pennachio C."/>
            <person name="Riley R."/>
            <person name="Schakwitz W."/>
            <person name="Umezawa K."/>
            <person name="Ohm R.A."/>
            <person name="Grigoriev I.V."/>
            <person name="Nagy L.G."/>
            <person name="Gibbons J."/>
            <person name="Hibbett D."/>
        </authorList>
    </citation>
    <scope>NUCLEOTIDE SEQUENCE [LARGE SCALE GENOMIC DNA]</scope>
    <source>
        <strain evidence="2">ALCF2SS1-6</strain>
    </source>
</reference>
<accession>A0A5C2RVS2</accession>
<sequence>MSATSVDTAATLAPMLLGTSLSLIPYGISLHQMFIYARVGQRSDGPCIRYLALVATFFDTLEIAFAMHFCYHYLVTNYSNPSALNHTVWSLNISVISGTFVMLFTQIFFLRRVSMIELKHRLVVYAATVFVLIKFGLAMSLAGRAFTDDQGNVYVRSETITALMYACGTMASVMLTSMLLNVLFKLSASQREYVQIETRSRRRHGLDDGVLHQFRDADMYLRPRVFDSDGCVSAYPLVDVPGSVHSQILSEYTVQCAQLTEAVGY</sequence>
<proteinExistence type="predicted"/>
<feature type="transmembrane region" description="Helical" evidence="1">
    <location>
        <begin position="48"/>
        <end position="69"/>
    </location>
</feature>
<organism evidence="2 3">
    <name type="scientific">Lentinus tigrinus ALCF2SS1-6</name>
    <dbReference type="NCBI Taxonomy" id="1328759"/>
    <lineage>
        <taxon>Eukaryota</taxon>
        <taxon>Fungi</taxon>
        <taxon>Dikarya</taxon>
        <taxon>Basidiomycota</taxon>
        <taxon>Agaricomycotina</taxon>
        <taxon>Agaricomycetes</taxon>
        <taxon>Polyporales</taxon>
        <taxon>Polyporaceae</taxon>
        <taxon>Lentinus</taxon>
    </lineage>
</organism>
<dbReference type="PANTHER" id="PTHR40465:SF1">
    <property type="entry name" value="DUF6534 DOMAIN-CONTAINING PROTEIN"/>
    <property type="match status" value="1"/>
</dbReference>
<keyword evidence="1" id="KW-1133">Transmembrane helix</keyword>
<feature type="transmembrane region" description="Helical" evidence="1">
    <location>
        <begin position="162"/>
        <end position="184"/>
    </location>
</feature>
<dbReference type="STRING" id="1328759.A0A5C2RVS2"/>
<evidence type="ECO:0000313" key="2">
    <source>
        <dbReference type="EMBL" id="RPD54850.1"/>
    </source>
</evidence>
<feature type="transmembrane region" description="Helical" evidence="1">
    <location>
        <begin position="12"/>
        <end position="36"/>
    </location>
</feature>
<evidence type="ECO:0000313" key="3">
    <source>
        <dbReference type="Proteomes" id="UP000313359"/>
    </source>
</evidence>
<feature type="transmembrane region" description="Helical" evidence="1">
    <location>
        <begin position="89"/>
        <end position="110"/>
    </location>
</feature>
<dbReference type="AlphaFoldDB" id="A0A5C2RVS2"/>
<dbReference type="OrthoDB" id="2746700at2759"/>
<feature type="transmembrane region" description="Helical" evidence="1">
    <location>
        <begin position="122"/>
        <end position="142"/>
    </location>
</feature>
<dbReference type="Proteomes" id="UP000313359">
    <property type="component" value="Unassembled WGS sequence"/>
</dbReference>
<keyword evidence="1" id="KW-0812">Transmembrane</keyword>